<dbReference type="Pfam" id="PF04082">
    <property type="entry name" value="Fungal_trans"/>
    <property type="match status" value="1"/>
</dbReference>
<feature type="region of interest" description="Disordered" evidence="2">
    <location>
        <begin position="36"/>
        <end position="99"/>
    </location>
</feature>
<dbReference type="PANTHER" id="PTHR46910:SF9">
    <property type="entry name" value="MISCELLANEOUS ZN(II)2CYS6 TRANSCRIPTION FACTOR (EUROFUNG)"/>
    <property type="match status" value="1"/>
</dbReference>
<dbReference type="GO" id="GO:0008270">
    <property type="term" value="F:zinc ion binding"/>
    <property type="evidence" value="ECO:0007669"/>
    <property type="project" value="InterPro"/>
</dbReference>
<protein>
    <submittedName>
        <fullName evidence="4">Putative Zn(II)2Cys6 transcription factor</fullName>
    </submittedName>
</protein>
<feature type="compositionally biased region" description="Polar residues" evidence="2">
    <location>
        <begin position="36"/>
        <end position="47"/>
    </location>
</feature>
<evidence type="ECO:0000256" key="1">
    <source>
        <dbReference type="ARBA" id="ARBA00023242"/>
    </source>
</evidence>
<evidence type="ECO:0000256" key="2">
    <source>
        <dbReference type="SAM" id="MobiDB-lite"/>
    </source>
</evidence>
<dbReference type="Proteomes" id="UP000654918">
    <property type="component" value="Unassembled WGS sequence"/>
</dbReference>
<sequence length="315" mass="34300">MPEIGSLRALANGESQFVGSSSGVYFINTVRRAFSSASDVTPDNDASNKGLRDDPSPEDCIVGGDEPPGAHGSSEATTAVAADERDPNPGPGEQFSPLSAGSDLVSDLTKLPDYSVARKLVLTYFRIWHPLVPFLQGPDCLAELDTLYTFNEFDRRDVALLSKLIIFRCIFNIARLDMGEKPDIGAAAIRSGSDLLPTLSLLALRSDACSIQALLSAQVYFISIMSLRHASSVGGLISKSIYQSGMHRCPVRYGHLSSDERSMRKRIFWSFYVLDRFVSQSLGHPNGIQDSDIDVCPPGRRDLHETVTRSALSPM</sequence>
<gene>
    <name evidence="4" type="ORF">CPLU01_07810</name>
</gene>
<dbReference type="GO" id="GO:0003700">
    <property type="term" value="F:DNA-binding transcription factor activity"/>
    <property type="evidence" value="ECO:0007669"/>
    <property type="project" value="InterPro"/>
</dbReference>
<keyword evidence="5" id="KW-1185">Reference proteome</keyword>
<dbReference type="SMART" id="SM00906">
    <property type="entry name" value="Fungal_trans"/>
    <property type="match status" value="1"/>
</dbReference>
<dbReference type="PANTHER" id="PTHR46910">
    <property type="entry name" value="TRANSCRIPTION FACTOR PDR1"/>
    <property type="match status" value="1"/>
</dbReference>
<evidence type="ECO:0000313" key="5">
    <source>
        <dbReference type="Proteomes" id="UP000654918"/>
    </source>
</evidence>
<proteinExistence type="predicted"/>
<dbReference type="InterPro" id="IPR007219">
    <property type="entry name" value="XnlR_reg_dom"/>
</dbReference>
<dbReference type="GO" id="GO:0003677">
    <property type="term" value="F:DNA binding"/>
    <property type="evidence" value="ECO:0007669"/>
    <property type="project" value="InterPro"/>
</dbReference>
<keyword evidence="1" id="KW-0539">Nucleus</keyword>
<comment type="caution">
    <text evidence="4">The sequence shown here is derived from an EMBL/GenBank/DDBJ whole genome shotgun (WGS) entry which is preliminary data.</text>
</comment>
<dbReference type="InterPro" id="IPR050987">
    <property type="entry name" value="AtrR-like"/>
</dbReference>
<organism evidence="4 5">
    <name type="scientific">Colletotrichum plurivorum</name>
    <dbReference type="NCBI Taxonomy" id="2175906"/>
    <lineage>
        <taxon>Eukaryota</taxon>
        <taxon>Fungi</taxon>
        <taxon>Dikarya</taxon>
        <taxon>Ascomycota</taxon>
        <taxon>Pezizomycotina</taxon>
        <taxon>Sordariomycetes</taxon>
        <taxon>Hypocreomycetidae</taxon>
        <taxon>Glomerellales</taxon>
        <taxon>Glomerellaceae</taxon>
        <taxon>Colletotrichum</taxon>
        <taxon>Colletotrichum orchidearum species complex</taxon>
    </lineage>
</organism>
<dbReference type="CDD" id="cd12148">
    <property type="entry name" value="fungal_TF_MHR"/>
    <property type="match status" value="1"/>
</dbReference>
<reference evidence="4" key="1">
    <citation type="journal article" date="2020" name="Phytopathology">
        <title>Genome Sequence Resources of Colletotrichum truncatum, C. plurivorum, C. musicola, and C. sojae: Four Species Pathogenic to Soybean (Glycine max).</title>
        <authorList>
            <person name="Rogerio F."/>
            <person name="Boufleur T.R."/>
            <person name="Ciampi-Guillardi M."/>
            <person name="Sukno S.A."/>
            <person name="Thon M.R."/>
            <person name="Massola Junior N.S."/>
            <person name="Baroncelli R."/>
        </authorList>
    </citation>
    <scope>NUCLEOTIDE SEQUENCE</scope>
    <source>
        <strain evidence="4">LFN00145</strain>
    </source>
</reference>
<feature type="domain" description="Xylanolytic transcriptional activator regulatory" evidence="3">
    <location>
        <begin position="230"/>
        <end position="304"/>
    </location>
</feature>
<evidence type="ECO:0000313" key="4">
    <source>
        <dbReference type="EMBL" id="KAF6829619.1"/>
    </source>
</evidence>
<accession>A0A8H6KDT4</accession>
<name>A0A8H6KDT4_9PEZI</name>
<dbReference type="EMBL" id="WIGO01000105">
    <property type="protein sequence ID" value="KAF6829619.1"/>
    <property type="molecule type" value="Genomic_DNA"/>
</dbReference>
<evidence type="ECO:0000259" key="3">
    <source>
        <dbReference type="SMART" id="SM00906"/>
    </source>
</evidence>
<dbReference type="AlphaFoldDB" id="A0A8H6KDT4"/>
<dbReference type="GO" id="GO:0006351">
    <property type="term" value="P:DNA-templated transcription"/>
    <property type="evidence" value="ECO:0007669"/>
    <property type="project" value="InterPro"/>
</dbReference>